<feature type="non-terminal residue" evidence="2">
    <location>
        <position position="1"/>
    </location>
</feature>
<dbReference type="AlphaFoldDB" id="A0A0F9NB21"/>
<reference evidence="2" key="1">
    <citation type="journal article" date="2015" name="Nature">
        <title>Complex archaea that bridge the gap between prokaryotes and eukaryotes.</title>
        <authorList>
            <person name="Spang A."/>
            <person name="Saw J.H."/>
            <person name="Jorgensen S.L."/>
            <person name="Zaremba-Niedzwiedzka K."/>
            <person name="Martijn J."/>
            <person name="Lind A.E."/>
            <person name="van Eijk R."/>
            <person name="Schleper C."/>
            <person name="Guy L."/>
            <person name="Ettema T.J."/>
        </authorList>
    </citation>
    <scope>NUCLEOTIDE SEQUENCE</scope>
</reference>
<dbReference type="EMBL" id="LAZR01008474">
    <property type="protein sequence ID" value="KKM78567.1"/>
    <property type="molecule type" value="Genomic_DNA"/>
</dbReference>
<sequence length="222" mass="24239">EKTIASGAITIDPDADDEGHYRIDTQSDDPSDSLDTITFTTPTDGQIILISPEHDDRTVILTVSGNIVAPDGLSIYLMDTEDYVILRYNSTLSKWEVIGGVWPIAWVLNVPVGDGSSNIGTGVVDYYELPFNGIMTFFRFVSEDAGVTIQMDVWKDTYANWPPVVGNTIFSGNKPVLSTSQKDEDTTLAVVITKGDYLGVNVDSNTDAQRVTLSMGGYRKRG</sequence>
<gene>
    <name evidence="2" type="ORF">LCGC14_1358600</name>
</gene>
<proteinExistence type="predicted"/>
<evidence type="ECO:0000313" key="2">
    <source>
        <dbReference type="EMBL" id="KKM78567.1"/>
    </source>
</evidence>
<organism evidence="2">
    <name type="scientific">marine sediment metagenome</name>
    <dbReference type="NCBI Taxonomy" id="412755"/>
    <lineage>
        <taxon>unclassified sequences</taxon>
        <taxon>metagenomes</taxon>
        <taxon>ecological metagenomes</taxon>
    </lineage>
</organism>
<evidence type="ECO:0000256" key="1">
    <source>
        <dbReference type="SAM" id="MobiDB-lite"/>
    </source>
</evidence>
<accession>A0A0F9NB21</accession>
<comment type="caution">
    <text evidence="2">The sequence shown here is derived from an EMBL/GenBank/DDBJ whole genome shotgun (WGS) entry which is preliminary data.</text>
</comment>
<protein>
    <submittedName>
        <fullName evidence="2">Uncharacterized protein</fullName>
    </submittedName>
</protein>
<feature type="region of interest" description="Disordered" evidence="1">
    <location>
        <begin position="1"/>
        <end position="33"/>
    </location>
</feature>
<name>A0A0F9NB21_9ZZZZ</name>